<sequence>MVPHRVIRLDDESPKGQSERNIMTEEKTQDQRTEGFVQDEIDPDLVAQQGPFALNHARIVRAFAGEGGLGQQEGAVDEDQTVLVDPEGKIEAVFPSSEQDRVSRIPADYRQVDVRGRCLMPGLINVHVHLFNTGESLPSSSMTKEAQAEQKAFMDSPEGHQMLRSMTRKMARELLLSGVTSFRSVGDVAFDTVDLREDVEAGKALGGHILASGPMIAAPNGHGAPLLSMECFDADSTRANINRLVNQGVNAVKIASTGGVTDAQKVGDAGHPQMTEENMRIICQIAHENGIIVAAHAQSLEGVKRALRAGVDTIEHGCDFDQECIDLFHDNPHSLRGWSAVVPTLSAVLPLVKLDQEVTELSDVVRANATIIGDRLIAGAKKAVEAKLHLGVGTDTAMPYVTQYNTWRELDYLVRYAGLTPAQAIYAATQENALILGLDQVTGDIQPGLDADLLLLDNNPLDDLRALSKPVMVAAGGIVIDNPQPHRFEQVDKALDTF</sequence>
<dbReference type="Proteomes" id="UP000004946">
    <property type="component" value="Chromosome"/>
</dbReference>
<dbReference type="AlphaFoldDB" id="E6K0S8"/>
<accession>E6K0S8</accession>
<evidence type="ECO:0000313" key="3">
    <source>
        <dbReference type="EMBL" id="EFT83409.1"/>
    </source>
</evidence>
<evidence type="ECO:0000313" key="4">
    <source>
        <dbReference type="Proteomes" id="UP000004946"/>
    </source>
</evidence>
<protein>
    <submittedName>
        <fullName evidence="3">Amidohydrolase family protein</fullName>
    </submittedName>
</protein>
<organism evidence="3 4">
    <name type="scientific">Parascardovia denticolens DSM 10105 = JCM 12538</name>
    <dbReference type="NCBI Taxonomy" id="864564"/>
    <lineage>
        <taxon>Bacteria</taxon>
        <taxon>Bacillati</taxon>
        <taxon>Actinomycetota</taxon>
        <taxon>Actinomycetes</taxon>
        <taxon>Bifidobacteriales</taxon>
        <taxon>Bifidobacteriaceae</taxon>
        <taxon>Parascardovia</taxon>
    </lineage>
</organism>
<feature type="compositionally biased region" description="Basic and acidic residues" evidence="1">
    <location>
        <begin position="7"/>
        <end position="33"/>
    </location>
</feature>
<name>E6K0S8_PARDN</name>
<dbReference type="eggNOG" id="COG1228">
    <property type="taxonomic scope" value="Bacteria"/>
</dbReference>
<dbReference type="Gene3D" id="3.30.110.90">
    <property type="entry name" value="Amidohydrolase"/>
    <property type="match status" value="1"/>
</dbReference>
<evidence type="ECO:0000256" key="1">
    <source>
        <dbReference type="SAM" id="MobiDB-lite"/>
    </source>
</evidence>
<keyword evidence="4" id="KW-1185">Reference proteome</keyword>
<dbReference type="HOGENOM" id="CLU_023620_2_2_11"/>
<dbReference type="SUPFAM" id="SSF51338">
    <property type="entry name" value="Composite domain of metallo-dependent hydrolases"/>
    <property type="match status" value="1"/>
</dbReference>
<dbReference type="InterPro" id="IPR032466">
    <property type="entry name" value="Metal_Hydrolase"/>
</dbReference>
<dbReference type="InterPro" id="IPR011059">
    <property type="entry name" value="Metal-dep_hydrolase_composite"/>
</dbReference>
<dbReference type="PANTHER" id="PTHR43135:SF3">
    <property type="entry name" value="ALPHA-D-RIBOSE 1-METHYLPHOSPHONATE 5-TRIPHOSPHATE DIPHOSPHATASE"/>
    <property type="match status" value="1"/>
</dbReference>
<proteinExistence type="predicted"/>
<dbReference type="GO" id="GO:0016810">
    <property type="term" value="F:hydrolase activity, acting on carbon-nitrogen (but not peptide) bonds"/>
    <property type="evidence" value="ECO:0007669"/>
    <property type="project" value="InterPro"/>
</dbReference>
<feature type="region of interest" description="Disordered" evidence="1">
    <location>
        <begin position="1"/>
        <end position="34"/>
    </location>
</feature>
<evidence type="ECO:0000259" key="2">
    <source>
        <dbReference type="Pfam" id="PF01979"/>
    </source>
</evidence>
<feature type="domain" description="Amidohydrolase-related" evidence="2">
    <location>
        <begin position="119"/>
        <end position="474"/>
    </location>
</feature>
<dbReference type="PANTHER" id="PTHR43135">
    <property type="entry name" value="ALPHA-D-RIBOSE 1-METHYLPHOSPHONATE 5-TRIPHOSPHATE DIPHOSPHATASE"/>
    <property type="match status" value="1"/>
</dbReference>
<dbReference type="SUPFAM" id="SSF51556">
    <property type="entry name" value="Metallo-dependent hydrolases"/>
    <property type="match status" value="1"/>
</dbReference>
<dbReference type="Gene3D" id="1.20.58.520">
    <property type="entry name" value="Amidohydrolase"/>
    <property type="match status" value="1"/>
</dbReference>
<dbReference type="Pfam" id="PF01979">
    <property type="entry name" value="Amidohydro_1"/>
    <property type="match status" value="1"/>
</dbReference>
<comment type="caution">
    <text evidence="3">The sequence shown here is derived from an EMBL/GenBank/DDBJ whole genome shotgun (WGS) entry which is preliminary data.</text>
</comment>
<dbReference type="Gene3D" id="2.30.40.10">
    <property type="entry name" value="Urease, subunit C, domain 1"/>
    <property type="match status" value="1"/>
</dbReference>
<dbReference type="Gene3D" id="3.40.50.10910">
    <property type="entry name" value="Amidohydrolase"/>
    <property type="match status" value="1"/>
</dbReference>
<reference evidence="3 4" key="1">
    <citation type="submission" date="2010-12" db="EMBL/GenBank/DDBJ databases">
        <authorList>
            <person name="Muzny D."/>
            <person name="Qin X."/>
            <person name="Buhay C."/>
            <person name="Dugan-Rocha S."/>
            <person name="Ding Y."/>
            <person name="Chen G."/>
            <person name="Hawes A."/>
            <person name="Holder M."/>
            <person name="Jhangiani S."/>
            <person name="Johnson A."/>
            <person name="Khan Z."/>
            <person name="Li Z."/>
            <person name="Liu W."/>
            <person name="Liu X."/>
            <person name="Perez L."/>
            <person name="Shen H."/>
            <person name="Wang Q."/>
            <person name="Watt J."/>
            <person name="Xi L."/>
            <person name="Xin Y."/>
            <person name="Zhou J."/>
            <person name="Deng J."/>
            <person name="Jiang H."/>
            <person name="Liu Y."/>
            <person name="Qu J."/>
            <person name="Song X.-Z."/>
            <person name="Zhang L."/>
            <person name="Villasana D."/>
            <person name="Johnson A."/>
            <person name="Liu J."/>
            <person name="Liyanage D."/>
            <person name="Lorensuhewa L."/>
            <person name="Robinson T."/>
            <person name="Song A."/>
            <person name="Song B.-B."/>
            <person name="Dinh H."/>
            <person name="Thornton R."/>
            <person name="Coyle M."/>
            <person name="Francisco L."/>
            <person name="Jackson L."/>
            <person name="Javaid M."/>
            <person name="Korchina V."/>
            <person name="Kovar C."/>
            <person name="Mata R."/>
            <person name="Mathew T."/>
            <person name="Ngo R."/>
            <person name="Nguyen L."/>
            <person name="Nguyen N."/>
            <person name="Okwuonu G."/>
            <person name="Ongeri F."/>
            <person name="Pham C."/>
            <person name="Simmons D."/>
            <person name="Wilczek-Boney K."/>
            <person name="Hale W."/>
            <person name="Jakkamsetti A."/>
            <person name="Pham P."/>
            <person name="Ruth R."/>
            <person name="San Lucas F."/>
            <person name="Warren J."/>
            <person name="Zhang J."/>
            <person name="Zhao Z."/>
            <person name="Zhou C."/>
            <person name="Zhu D."/>
            <person name="Lee S."/>
            <person name="Bess C."/>
            <person name="Blankenburg K."/>
            <person name="Forbes L."/>
            <person name="Fu Q."/>
            <person name="Gubbala S."/>
            <person name="Hirani K."/>
            <person name="Jayaseelan J.C."/>
            <person name="Lara F."/>
            <person name="Munidasa M."/>
            <person name="Palculict T."/>
            <person name="Patil S."/>
            <person name="Pu L.-L."/>
            <person name="Saada N."/>
            <person name="Tang L."/>
            <person name="Weissenberger G."/>
            <person name="Zhu Y."/>
            <person name="Hemphill L."/>
            <person name="Shang Y."/>
            <person name="Youmans B."/>
            <person name="Ayvaz T."/>
            <person name="Ross M."/>
            <person name="Santibanez J."/>
            <person name="Aqrawi P."/>
            <person name="Gross S."/>
            <person name="Joshi V."/>
            <person name="Fowler G."/>
            <person name="Nazareth L."/>
            <person name="Reid J."/>
            <person name="Worley K."/>
            <person name="Petrosino J."/>
            <person name="Highlander S."/>
            <person name="Gibbs R."/>
        </authorList>
    </citation>
    <scope>NUCLEOTIDE SEQUENCE [LARGE SCALE GENOMIC DNA]</scope>
    <source>
        <strain evidence="3 4">DSM 10105</strain>
    </source>
</reference>
<dbReference type="InterPro" id="IPR006680">
    <property type="entry name" value="Amidohydro-rel"/>
</dbReference>
<dbReference type="EMBL" id="AEON01000001">
    <property type="protein sequence ID" value="EFT83409.1"/>
    <property type="molecule type" value="Genomic_DNA"/>
</dbReference>
<gene>
    <name evidence="3" type="ORF">HMPREF0620_0414</name>
</gene>
<keyword evidence="3" id="KW-0378">Hydrolase</keyword>
<dbReference type="InterPro" id="IPR051781">
    <property type="entry name" value="Metallo-dep_Hydrolase"/>
</dbReference>